<evidence type="ECO:0000313" key="4">
    <source>
        <dbReference type="EMBL" id="JAV36424.1"/>
    </source>
</evidence>
<comment type="similarity">
    <text evidence="1">Belongs to the SRR1 family.</text>
</comment>
<dbReference type="PANTHER" id="PTHR28626">
    <property type="entry name" value="SRR1-LIKE PROTEIN"/>
    <property type="match status" value="1"/>
</dbReference>
<name>A0A250XYI4_CASCN</name>
<organism evidence="4">
    <name type="scientific">Castor canadensis</name>
    <name type="common">American beaver</name>
    <dbReference type="NCBI Taxonomy" id="51338"/>
    <lineage>
        <taxon>Eukaryota</taxon>
        <taxon>Metazoa</taxon>
        <taxon>Chordata</taxon>
        <taxon>Craniata</taxon>
        <taxon>Vertebrata</taxon>
        <taxon>Euteleostomi</taxon>
        <taxon>Mammalia</taxon>
        <taxon>Eutheria</taxon>
        <taxon>Euarchontoglires</taxon>
        <taxon>Glires</taxon>
        <taxon>Rodentia</taxon>
        <taxon>Castorimorpha</taxon>
        <taxon>Castoridae</taxon>
        <taxon>Castor</taxon>
    </lineage>
</organism>
<dbReference type="Proteomes" id="UP001732720">
    <property type="component" value="Chromosome 18"/>
</dbReference>
<accession>A0A250XYI4</accession>
<dbReference type="AlphaFoldDB" id="A0A250XYI4"/>
<dbReference type="GO" id="GO:0005737">
    <property type="term" value="C:cytoplasm"/>
    <property type="evidence" value="ECO:0007669"/>
    <property type="project" value="TreeGrafter"/>
</dbReference>
<dbReference type="Pfam" id="PF07985">
    <property type="entry name" value="SRR1"/>
    <property type="match status" value="1"/>
</dbReference>
<feature type="region of interest" description="Disordered" evidence="2">
    <location>
        <begin position="1"/>
        <end position="40"/>
    </location>
</feature>
<reference evidence="7" key="3">
    <citation type="submission" date="2025-04" db="UniProtKB">
        <authorList>
            <consortium name="RefSeq"/>
        </authorList>
    </citation>
    <scope>IDENTIFICATION</scope>
    <source>
        <tissue evidence="7">Leukocyte</tissue>
    </source>
</reference>
<evidence type="ECO:0000256" key="1">
    <source>
        <dbReference type="ARBA" id="ARBA00009856"/>
    </source>
</evidence>
<evidence type="ECO:0000313" key="5">
    <source>
        <dbReference type="Ensembl" id="ENSCCNP00000007168.1"/>
    </source>
</evidence>
<dbReference type="InterPro" id="IPR040044">
    <property type="entry name" value="SRR1L"/>
</dbReference>
<dbReference type="InterPro" id="IPR012942">
    <property type="entry name" value="SRR1-like"/>
</dbReference>
<dbReference type="PANTHER" id="PTHR28626:SF3">
    <property type="entry name" value="SRR1-LIKE PROTEIN"/>
    <property type="match status" value="1"/>
</dbReference>
<dbReference type="KEGG" id="ccan:109693031"/>
<feature type="compositionally biased region" description="Low complexity" evidence="2">
    <location>
        <begin position="1"/>
        <end position="12"/>
    </location>
</feature>
<dbReference type="GeneID" id="109693031"/>
<sequence>MAAAALDAWQEAAPRRRRAAARGPKRRAAAAAARGPEAEPEADFVLRRLREAEQDLLSSDLWSSAREAICHCVTKQLRQLEAPVGTLPEAFGSLYLDSPPAEPEGVTGCHPGGGLARGTHRMQCVCYGLGNFATCVTARSQLAFLLLFLEECQIPRSHCWVYDPLFSQLETSVLSTLHLAVLRENEEGKRGVSGECTVFYMPHCGTALYNNLLWSNWTPDALSSMLIIGNSFAGLQDRLPTRVLQESYPYIAKVLEALHELPLPQTPRYSDTFNDTSIHWFPKKRLERLPRDLWAFREEPDYQGCEDLEIIRKGTTDPPAVDLNG</sequence>
<evidence type="ECO:0000256" key="2">
    <source>
        <dbReference type="SAM" id="MobiDB-lite"/>
    </source>
</evidence>
<dbReference type="CTD" id="402055"/>
<evidence type="ECO:0000313" key="7">
    <source>
        <dbReference type="RefSeq" id="XP_020029644.1"/>
    </source>
</evidence>
<reference evidence="5" key="2">
    <citation type="submission" date="2023-09" db="UniProtKB">
        <authorList>
            <consortium name="Ensembl"/>
        </authorList>
    </citation>
    <scope>IDENTIFICATION</scope>
</reference>
<dbReference type="Ensembl" id="ENSCCNT00000009514.1">
    <property type="protein sequence ID" value="ENSCCNP00000007168.1"/>
    <property type="gene ID" value="ENSCCNG00000007680.1"/>
</dbReference>
<feature type="compositionally biased region" description="Basic residues" evidence="2">
    <location>
        <begin position="15"/>
        <end position="28"/>
    </location>
</feature>
<evidence type="ECO:0000259" key="3">
    <source>
        <dbReference type="Pfam" id="PF07985"/>
    </source>
</evidence>
<protein>
    <submittedName>
        <fullName evidence="4 7">SRR1-like protein</fullName>
    </submittedName>
</protein>
<gene>
    <name evidence="4" type="primary">SRRD</name>
    <name evidence="5 7" type="synonym">Srrd</name>
</gene>
<dbReference type="GO" id="GO:0005634">
    <property type="term" value="C:nucleus"/>
    <property type="evidence" value="ECO:0007669"/>
    <property type="project" value="TreeGrafter"/>
</dbReference>
<dbReference type="RefSeq" id="XP_020029644.1">
    <property type="nucleotide sequence ID" value="XM_020174055.1"/>
</dbReference>
<dbReference type="EMBL" id="GFFV01003521">
    <property type="protein sequence ID" value="JAV36424.1"/>
    <property type="molecule type" value="Transcribed_RNA"/>
</dbReference>
<reference evidence="4" key="1">
    <citation type="journal article" date="2017" name="G3 (Bethesda)">
        <title>De Novo Genome and Transcriptome Assembly of the Canadian Beaver (Castor canadensis).</title>
        <authorList>
            <person name="Lok S."/>
            <person name="Paton T.A."/>
            <person name="Wang Z."/>
            <person name="Kaur G."/>
            <person name="Walker S."/>
            <person name="Yuen R.K."/>
            <person name="Sung W.W."/>
            <person name="Whitney J."/>
            <person name="Buchanan J.A."/>
            <person name="Trost B."/>
            <person name="Singh N."/>
            <person name="Apresto B."/>
            <person name="Chen N."/>
            <person name="Coole M."/>
            <person name="Dawson T.J."/>
            <person name="Ho K.Y."/>
            <person name="Hu Z."/>
            <person name="Pullenayegum S."/>
            <person name="Samler K."/>
            <person name="Shipstone A."/>
            <person name="Tsoi F."/>
            <person name="Wang T."/>
            <person name="Pereira S.L."/>
            <person name="Rostami P."/>
            <person name="Ryan C.A."/>
            <person name="Tong A.H."/>
            <person name="Ng K."/>
            <person name="Sundaravadanam Y."/>
            <person name="Simpson J.T."/>
            <person name="Lim B.K."/>
            <person name="Engstrom M.D."/>
            <person name="Dutton C.J."/>
            <person name="Kerr K.C."/>
            <person name="Franke M."/>
            <person name="Rapley W."/>
            <person name="Wintle R.F."/>
            <person name="Scherer S.W."/>
        </authorList>
    </citation>
    <scope>NUCLEOTIDE SEQUENCE</scope>
    <source>
        <strain evidence="4">ROM106880</strain>
        <tissue evidence="4">Muscle</tissue>
    </source>
</reference>
<dbReference type="OrthoDB" id="551431at2759"/>
<keyword evidence="6" id="KW-1185">Reference proteome</keyword>
<evidence type="ECO:0000313" key="6">
    <source>
        <dbReference type="Proteomes" id="UP001732720"/>
    </source>
</evidence>
<feature type="domain" description="SRR1-like" evidence="3">
    <location>
        <begin position="120"/>
        <end position="280"/>
    </location>
</feature>
<proteinExistence type="inferred from homology"/>